<dbReference type="InterPro" id="IPR008254">
    <property type="entry name" value="Flavodoxin/NO_synth"/>
</dbReference>
<dbReference type="NCBIfam" id="TIGR01755">
    <property type="entry name" value="flav_wrbA"/>
    <property type="match status" value="1"/>
</dbReference>
<name>A0A137NYN0_CONC2</name>
<dbReference type="FunFam" id="3.40.50.360:FF:000001">
    <property type="entry name" value="NAD(P)H dehydrogenase (Quinone) FQR1-like"/>
    <property type="match status" value="1"/>
</dbReference>
<dbReference type="AlphaFoldDB" id="A0A137NYN0"/>
<dbReference type="PROSITE" id="PS50902">
    <property type="entry name" value="FLAVODOXIN_LIKE"/>
    <property type="match status" value="1"/>
</dbReference>
<dbReference type="SUPFAM" id="SSF52218">
    <property type="entry name" value="Flavoproteins"/>
    <property type="match status" value="1"/>
</dbReference>
<feature type="compositionally biased region" description="Basic and acidic residues" evidence="2">
    <location>
        <begin position="212"/>
        <end position="251"/>
    </location>
</feature>
<sequence>MAQVQKTKISIPYYTTYTHVYQLAKAIKEGAEQIPNVEVTLYRIPETLPQEVLEKMHAAPPTSDPEFTPELLTQADGVLFGFPTRFGSLPAQLKSFLDACGGLWASGALRNKFAGTFVSTSSQHGGQETTHLAMINFFAHNGMAYVPLGYASDHVGEDEELIGGSPYGASVIAGSDGSRMPNEKELDIARTQGRKFAQIVSTYVKGNAEVPEAPKEEIPETPKVESAEAEYPKVEAPKAEAPKLQSTEKPKSKSFFKRLFCI</sequence>
<dbReference type="OMA" id="QGRYMAA"/>
<dbReference type="Gene3D" id="3.40.50.360">
    <property type="match status" value="1"/>
</dbReference>
<dbReference type="InterPro" id="IPR005025">
    <property type="entry name" value="FMN_Rdtase-like_dom"/>
</dbReference>
<comment type="similarity">
    <text evidence="1">Belongs to the WrbA family.</text>
</comment>
<dbReference type="NCBIfam" id="NF002999">
    <property type="entry name" value="PRK03767.1"/>
    <property type="match status" value="1"/>
</dbReference>
<protein>
    <submittedName>
        <fullName evidence="4">Flavo protein WrbA</fullName>
    </submittedName>
</protein>
<dbReference type="InterPro" id="IPR010089">
    <property type="entry name" value="Flavoprotein_WrbA-like"/>
</dbReference>
<dbReference type="GO" id="GO:0016020">
    <property type="term" value="C:membrane"/>
    <property type="evidence" value="ECO:0007669"/>
    <property type="project" value="TreeGrafter"/>
</dbReference>
<keyword evidence="5" id="KW-1185">Reference proteome</keyword>
<evidence type="ECO:0000259" key="3">
    <source>
        <dbReference type="PROSITE" id="PS50902"/>
    </source>
</evidence>
<dbReference type="Proteomes" id="UP000070444">
    <property type="component" value="Unassembled WGS sequence"/>
</dbReference>
<gene>
    <name evidence="4" type="ORF">CONCODRAFT_79976</name>
</gene>
<dbReference type="EMBL" id="KQ964607">
    <property type="protein sequence ID" value="KXN67896.1"/>
    <property type="molecule type" value="Genomic_DNA"/>
</dbReference>
<dbReference type="PANTHER" id="PTHR30546">
    <property type="entry name" value="FLAVODOXIN-RELATED PROTEIN WRBA-RELATED"/>
    <property type="match status" value="1"/>
</dbReference>
<evidence type="ECO:0000313" key="5">
    <source>
        <dbReference type="Proteomes" id="UP000070444"/>
    </source>
</evidence>
<feature type="region of interest" description="Disordered" evidence="2">
    <location>
        <begin position="211"/>
        <end position="253"/>
    </location>
</feature>
<reference evidence="4 5" key="1">
    <citation type="journal article" date="2015" name="Genome Biol. Evol.">
        <title>Phylogenomic analyses indicate that early fungi evolved digesting cell walls of algal ancestors of land plants.</title>
        <authorList>
            <person name="Chang Y."/>
            <person name="Wang S."/>
            <person name="Sekimoto S."/>
            <person name="Aerts A.L."/>
            <person name="Choi C."/>
            <person name="Clum A."/>
            <person name="LaButti K.M."/>
            <person name="Lindquist E.A."/>
            <person name="Yee Ngan C."/>
            <person name="Ohm R.A."/>
            <person name="Salamov A.A."/>
            <person name="Grigoriev I.V."/>
            <person name="Spatafora J.W."/>
            <person name="Berbee M.L."/>
        </authorList>
    </citation>
    <scope>NUCLEOTIDE SEQUENCE [LARGE SCALE GENOMIC DNA]</scope>
    <source>
        <strain evidence="4 5">NRRL 28638</strain>
    </source>
</reference>
<dbReference type="GO" id="GO:0003955">
    <property type="term" value="F:NAD(P)H dehydrogenase (quinone) activity"/>
    <property type="evidence" value="ECO:0007669"/>
    <property type="project" value="InterPro"/>
</dbReference>
<dbReference type="OrthoDB" id="504689at2759"/>
<dbReference type="GO" id="GO:0010181">
    <property type="term" value="F:FMN binding"/>
    <property type="evidence" value="ECO:0007669"/>
    <property type="project" value="InterPro"/>
</dbReference>
<dbReference type="PANTHER" id="PTHR30546:SF23">
    <property type="entry name" value="FLAVOPROTEIN-LIKE PROTEIN YCP4-RELATED"/>
    <property type="match status" value="1"/>
</dbReference>
<dbReference type="InterPro" id="IPR029039">
    <property type="entry name" value="Flavoprotein-like_sf"/>
</dbReference>
<feature type="domain" description="Flavodoxin-like" evidence="3">
    <location>
        <begin position="9"/>
        <end position="196"/>
    </location>
</feature>
<evidence type="ECO:0000256" key="2">
    <source>
        <dbReference type="SAM" id="MobiDB-lite"/>
    </source>
</evidence>
<accession>A0A137NYN0</accession>
<evidence type="ECO:0000313" key="4">
    <source>
        <dbReference type="EMBL" id="KXN67896.1"/>
    </source>
</evidence>
<proteinExistence type="inferred from homology"/>
<organism evidence="4 5">
    <name type="scientific">Conidiobolus coronatus (strain ATCC 28846 / CBS 209.66 / NRRL 28638)</name>
    <name type="common">Delacroixia coronata</name>
    <dbReference type="NCBI Taxonomy" id="796925"/>
    <lineage>
        <taxon>Eukaryota</taxon>
        <taxon>Fungi</taxon>
        <taxon>Fungi incertae sedis</taxon>
        <taxon>Zoopagomycota</taxon>
        <taxon>Entomophthoromycotina</taxon>
        <taxon>Entomophthoromycetes</taxon>
        <taxon>Entomophthorales</taxon>
        <taxon>Ancylistaceae</taxon>
        <taxon>Conidiobolus</taxon>
    </lineage>
</organism>
<dbReference type="Pfam" id="PF03358">
    <property type="entry name" value="FMN_red"/>
    <property type="match status" value="1"/>
</dbReference>
<dbReference type="STRING" id="796925.A0A137NYN0"/>
<evidence type="ECO:0000256" key="1">
    <source>
        <dbReference type="ARBA" id="ARBA00006961"/>
    </source>
</evidence>